<gene>
    <name evidence="2" type="ORF">GGX14DRAFT_580575</name>
</gene>
<keyword evidence="1" id="KW-1133">Transmembrane helix</keyword>
<evidence type="ECO:0000256" key="1">
    <source>
        <dbReference type="SAM" id="Phobius"/>
    </source>
</evidence>
<dbReference type="EMBL" id="JARJCW010000172">
    <property type="protein sequence ID" value="KAJ7189601.1"/>
    <property type="molecule type" value="Genomic_DNA"/>
</dbReference>
<evidence type="ECO:0000313" key="3">
    <source>
        <dbReference type="Proteomes" id="UP001219525"/>
    </source>
</evidence>
<keyword evidence="3" id="KW-1185">Reference proteome</keyword>
<dbReference type="Proteomes" id="UP001219525">
    <property type="component" value="Unassembled WGS sequence"/>
</dbReference>
<feature type="transmembrane region" description="Helical" evidence="1">
    <location>
        <begin position="92"/>
        <end position="115"/>
    </location>
</feature>
<sequence length="176" mass="18788">MPAPPSSLESRPALEAGTGSAVQLDFDDLALAQLEADAAGASTSAASDTRTAFIPWPARILVLLLDCILITHQLFISEVVSLEASSAANASAALLFLIRGLEVLFVAMVLFVAWWKGAPSPPPPPVEVVFDDETARDEVSLTIESKPQQGGEKSLDYGQTDEEMEPCICFFMAYNS</sequence>
<feature type="transmembrane region" description="Helical" evidence="1">
    <location>
        <begin position="60"/>
        <end position="80"/>
    </location>
</feature>
<organism evidence="2 3">
    <name type="scientific">Mycena pura</name>
    <dbReference type="NCBI Taxonomy" id="153505"/>
    <lineage>
        <taxon>Eukaryota</taxon>
        <taxon>Fungi</taxon>
        <taxon>Dikarya</taxon>
        <taxon>Basidiomycota</taxon>
        <taxon>Agaricomycotina</taxon>
        <taxon>Agaricomycetes</taxon>
        <taxon>Agaricomycetidae</taxon>
        <taxon>Agaricales</taxon>
        <taxon>Marasmiineae</taxon>
        <taxon>Mycenaceae</taxon>
        <taxon>Mycena</taxon>
    </lineage>
</organism>
<keyword evidence="1" id="KW-0812">Transmembrane</keyword>
<keyword evidence="1" id="KW-0472">Membrane</keyword>
<accession>A0AAD6UMD3</accession>
<protein>
    <submittedName>
        <fullName evidence="2">Uncharacterized protein</fullName>
    </submittedName>
</protein>
<evidence type="ECO:0000313" key="2">
    <source>
        <dbReference type="EMBL" id="KAJ7189601.1"/>
    </source>
</evidence>
<comment type="caution">
    <text evidence="2">The sequence shown here is derived from an EMBL/GenBank/DDBJ whole genome shotgun (WGS) entry which is preliminary data.</text>
</comment>
<dbReference type="AlphaFoldDB" id="A0AAD6UMD3"/>
<proteinExistence type="predicted"/>
<reference evidence="2" key="1">
    <citation type="submission" date="2023-03" db="EMBL/GenBank/DDBJ databases">
        <title>Massive genome expansion in bonnet fungi (Mycena s.s.) driven by repeated elements and novel gene families across ecological guilds.</title>
        <authorList>
            <consortium name="Lawrence Berkeley National Laboratory"/>
            <person name="Harder C.B."/>
            <person name="Miyauchi S."/>
            <person name="Viragh M."/>
            <person name="Kuo A."/>
            <person name="Thoen E."/>
            <person name="Andreopoulos B."/>
            <person name="Lu D."/>
            <person name="Skrede I."/>
            <person name="Drula E."/>
            <person name="Henrissat B."/>
            <person name="Morin E."/>
            <person name="Kohler A."/>
            <person name="Barry K."/>
            <person name="LaButti K."/>
            <person name="Morin E."/>
            <person name="Salamov A."/>
            <person name="Lipzen A."/>
            <person name="Mereny Z."/>
            <person name="Hegedus B."/>
            <person name="Baldrian P."/>
            <person name="Stursova M."/>
            <person name="Weitz H."/>
            <person name="Taylor A."/>
            <person name="Grigoriev I.V."/>
            <person name="Nagy L.G."/>
            <person name="Martin F."/>
            <person name="Kauserud H."/>
        </authorList>
    </citation>
    <scope>NUCLEOTIDE SEQUENCE</scope>
    <source>
        <strain evidence="2">9144</strain>
    </source>
</reference>
<name>A0AAD6UMD3_9AGAR</name>